<dbReference type="EMBL" id="QGKM01000008">
    <property type="protein sequence ID" value="PWQ99803.1"/>
    <property type="molecule type" value="Genomic_DNA"/>
</dbReference>
<dbReference type="RefSeq" id="WP_109836537.1">
    <property type="nucleotide sequence ID" value="NZ_QGKM01000008.1"/>
</dbReference>
<dbReference type="Pfam" id="PF06572">
    <property type="entry name" value="DUF1131"/>
    <property type="match status" value="1"/>
</dbReference>
<protein>
    <submittedName>
        <fullName evidence="2">DUF1131 domain-containing protein</fullName>
    </submittedName>
</protein>
<dbReference type="InterPro" id="IPR010938">
    <property type="entry name" value="DUF1131"/>
</dbReference>
<accession>A0A317CQJ9</accession>
<dbReference type="OrthoDB" id="5622706at2"/>
<evidence type="ECO:0000256" key="1">
    <source>
        <dbReference type="SAM" id="MobiDB-lite"/>
    </source>
</evidence>
<gene>
    <name evidence="2" type="ORF">DKW60_04835</name>
</gene>
<dbReference type="InterPro" id="IPR038714">
    <property type="entry name" value="YfeY-like_sf"/>
</dbReference>
<dbReference type="Proteomes" id="UP000245539">
    <property type="component" value="Unassembled WGS sequence"/>
</dbReference>
<name>A0A317CQJ9_9GAMM</name>
<dbReference type="AlphaFoldDB" id="A0A317CQJ9"/>
<evidence type="ECO:0000313" key="3">
    <source>
        <dbReference type="Proteomes" id="UP000245539"/>
    </source>
</evidence>
<proteinExistence type="predicted"/>
<feature type="region of interest" description="Disordered" evidence="1">
    <location>
        <begin position="28"/>
        <end position="48"/>
    </location>
</feature>
<organism evidence="2 3">
    <name type="scientific">Leucothrix pacifica</name>
    <dbReference type="NCBI Taxonomy" id="1247513"/>
    <lineage>
        <taxon>Bacteria</taxon>
        <taxon>Pseudomonadati</taxon>
        <taxon>Pseudomonadota</taxon>
        <taxon>Gammaproteobacteria</taxon>
        <taxon>Thiotrichales</taxon>
        <taxon>Thiotrichaceae</taxon>
        <taxon>Leucothrix</taxon>
    </lineage>
</organism>
<sequence>MFIKLQRWLGAAIIVSLLSGCGDEITSSSANAQTNNDNATSTTNKNRLTISNKGVGPINSTTRFNIHDITVAFPNYSVVQQLIFQEGESYPVISVSKGAKRLMTLNPTTDLNSIYSVVVEDNLISNSLNHRLGTIFSDIFTDITNNYTCQAGVEEMSGKVLCLPPQASNMLYLFTGKWSGPDGKTPPPDILRGWALESIIWKP</sequence>
<evidence type="ECO:0000313" key="2">
    <source>
        <dbReference type="EMBL" id="PWQ99803.1"/>
    </source>
</evidence>
<reference evidence="2 3" key="1">
    <citation type="submission" date="2018-05" db="EMBL/GenBank/DDBJ databases">
        <title>Leucothrix arctica sp. nov., isolated from Arctic seawater.</title>
        <authorList>
            <person name="Choi A."/>
            <person name="Baek K."/>
        </authorList>
    </citation>
    <scope>NUCLEOTIDE SEQUENCE [LARGE SCALE GENOMIC DNA]</scope>
    <source>
        <strain evidence="2 3">JCM 18388</strain>
    </source>
</reference>
<dbReference type="PROSITE" id="PS51257">
    <property type="entry name" value="PROKAR_LIPOPROTEIN"/>
    <property type="match status" value="1"/>
</dbReference>
<comment type="caution">
    <text evidence="2">The sequence shown here is derived from an EMBL/GenBank/DDBJ whole genome shotgun (WGS) entry which is preliminary data.</text>
</comment>
<dbReference type="Gene3D" id="2.60.460.10">
    <property type="entry name" value="protein yfey like domain"/>
    <property type="match status" value="1"/>
</dbReference>
<keyword evidence="3" id="KW-1185">Reference proteome</keyword>